<dbReference type="AlphaFoldDB" id="A0AA86QFX9"/>
<proteinExistence type="predicted"/>
<dbReference type="EMBL" id="CAXDID020000067">
    <property type="protein sequence ID" value="CAL6013025.1"/>
    <property type="molecule type" value="Genomic_DNA"/>
</dbReference>
<evidence type="ECO:0000313" key="1">
    <source>
        <dbReference type="EMBL" id="CAI9957323.1"/>
    </source>
</evidence>
<evidence type="ECO:0000313" key="3">
    <source>
        <dbReference type="Proteomes" id="UP001642409"/>
    </source>
</evidence>
<reference evidence="2 3" key="2">
    <citation type="submission" date="2024-07" db="EMBL/GenBank/DDBJ databases">
        <authorList>
            <person name="Akdeniz Z."/>
        </authorList>
    </citation>
    <scope>NUCLEOTIDE SEQUENCE [LARGE SCALE GENOMIC DNA]</scope>
</reference>
<keyword evidence="3" id="KW-1185">Reference proteome</keyword>
<comment type="caution">
    <text evidence="1">The sequence shown here is derived from an EMBL/GenBank/DDBJ whole genome shotgun (WGS) entry which is preliminary data.</text>
</comment>
<organism evidence="1">
    <name type="scientific">Hexamita inflata</name>
    <dbReference type="NCBI Taxonomy" id="28002"/>
    <lineage>
        <taxon>Eukaryota</taxon>
        <taxon>Metamonada</taxon>
        <taxon>Diplomonadida</taxon>
        <taxon>Hexamitidae</taxon>
        <taxon>Hexamitinae</taxon>
        <taxon>Hexamita</taxon>
    </lineage>
</organism>
<name>A0AA86QFX9_9EUKA</name>
<dbReference type="Proteomes" id="UP001642409">
    <property type="component" value="Unassembled WGS sequence"/>
</dbReference>
<gene>
    <name evidence="2" type="ORF">HINF_LOCUS23590</name>
    <name evidence="1" type="ORF">HINF_LOCUS44968</name>
</gene>
<dbReference type="EMBL" id="CATOUU010000884">
    <property type="protein sequence ID" value="CAI9957323.1"/>
    <property type="molecule type" value="Genomic_DNA"/>
</dbReference>
<evidence type="ECO:0000313" key="2">
    <source>
        <dbReference type="EMBL" id="CAL6013025.1"/>
    </source>
</evidence>
<protein>
    <submittedName>
        <fullName evidence="2">Hypothetical_protein</fullName>
    </submittedName>
</protein>
<accession>A0AA86QFX9</accession>
<reference evidence="1" key="1">
    <citation type="submission" date="2023-06" db="EMBL/GenBank/DDBJ databases">
        <authorList>
            <person name="Kurt Z."/>
        </authorList>
    </citation>
    <scope>NUCLEOTIDE SEQUENCE</scope>
</reference>
<sequence length="141" mass="16951">MSHLDDSERPVIYGLDFWRTDRTREFSAVVEYEHYILLLADFRGSGHQPTLWSPPRRDVWLRRSMYIALFDGRVHQKHVDDKEHHEQHDERQMLNTPHFCILSCYYFQEQRDSAVRGLDFFWRQNSSGCLAWCQRWASSSG</sequence>